<feature type="non-terminal residue" evidence="2">
    <location>
        <position position="1"/>
    </location>
</feature>
<dbReference type="AlphaFoldDB" id="A0AAD8E387"/>
<dbReference type="InterPro" id="IPR029437">
    <property type="entry name" value="HPS3_N"/>
</dbReference>
<evidence type="ECO:0000313" key="2">
    <source>
        <dbReference type="EMBL" id="KAJ9574932.1"/>
    </source>
</evidence>
<reference evidence="2" key="1">
    <citation type="journal article" date="2023" name="IScience">
        <title>Live-bearing cockroach genome reveals convergent evolutionary mechanisms linked to viviparity in insects and beyond.</title>
        <authorList>
            <person name="Fouks B."/>
            <person name="Harrison M.C."/>
            <person name="Mikhailova A.A."/>
            <person name="Marchal E."/>
            <person name="English S."/>
            <person name="Carruthers M."/>
            <person name="Jennings E.C."/>
            <person name="Chiamaka E.L."/>
            <person name="Frigard R.A."/>
            <person name="Pippel M."/>
            <person name="Attardo G.M."/>
            <person name="Benoit J.B."/>
            <person name="Bornberg-Bauer E."/>
            <person name="Tobe S.S."/>
        </authorList>
    </citation>
    <scope>NUCLEOTIDE SEQUENCE</scope>
    <source>
        <strain evidence="2">Stay&amp;Tobe</strain>
    </source>
</reference>
<name>A0AAD8E387_DIPPU</name>
<comment type="caution">
    <text evidence="2">The sequence shown here is derived from an EMBL/GenBank/DDBJ whole genome shotgun (WGS) entry which is preliminary data.</text>
</comment>
<reference evidence="2" key="2">
    <citation type="submission" date="2023-05" db="EMBL/GenBank/DDBJ databases">
        <authorList>
            <person name="Fouks B."/>
        </authorList>
    </citation>
    <scope>NUCLEOTIDE SEQUENCE</scope>
    <source>
        <strain evidence="2">Stay&amp;Tobe</strain>
        <tissue evidence="2">Testes</tissue>
    </source>
</reference>
<dbReference type="InterPro" id="IPR017216">
    <property type="entry name" value="HPS3"/>
</dbReference>
<feature type="domain" description="BLOC-2 complex member HPS3 N-terminal" evidence="1">
    <location>
        <begin position="337"/>
        <end position="508"/>
    </location>
</feature>
<dbReference type="GO" id="GO:0005737">
    <property type="term" value="C:cytoplasm"/>
    <property type="evidence" value="ECO:0007669"/>
    <property type="project" value="TreeGrafter"/>
</dbReference>
<sequence>MVRVISVHHFVSQDIHTCEDPVAATTAPPDYLLLALPQHVVEVRDLAKGGNAIFSFPTVDQVHQMLHCCNGNYVATLELKQNRQGKECTHARIYANWDATIQQPMRARIAGRVTPSSAQSGPPSLEMIELPIKRTPNVIACCQLEGNLLMASHKTLMMYHFHVRTHDISRLRFIDFEESGVCVELSFSPTWLAVAEDIIACMSQENVHVFRLGAGGTVDRWKNEEQCLEKKGEKNVSSDSHIDWDEILRGELKSSTRAKLHSNSFPLTVDLPTIAAERANSCSSSPSGVVQRNSPFQVAPPDMNVIVRCASPSATPWAAKNEVLHLLQLQMATTQLTSSTKQMFSSSCDEFRCLILKPMYIKNTEGDSNEYPVVIMASNHYGELVSVICLVVTQQEGYLYHFKMQDLQEPSKLQHAACVTVYPFTAPVSAVVMERFVLHALTETGLETYTLRTGHHLIGALDPVNNINNACPPVDDPVCLVGLRPFLGVEHVVVANSHLVLLACSEGSSSSIHIVEVDGHCIHLVCHPPADLYTDILSVGSAHRWSSPTTYCHLLCEGPYHSSNSTLH</sequence>
<proteinExistence type="predicted"/>
<dbReference type="Pfam" id="PF14761">
    <property type="entry name" value="HPS3_N"/>
    <property type="match status" value="2"/>
</dbReference>
<evidence type="ECO:0000313" key="3">
    <source>
        <dbReference type="Proteomes" id="UP001233999"/>
    </source>
</evidence>
<gene>
    <name evidence="2" type="ORF">L9F63_007898</name>
</gene>
<dbReference type="EMBL" id="JASPKZ010010252">
    <property type="protein sequence ID" value="KAJ9574932.1"/>
    <property type="molecule type" value="Genomic_DNA"/>
</dbReference>
<protein>
    <recommendedName>
        <fullName evidence="1">BLOC-2 complex member HPS3 N-terminal domain-containing protein</fullName>
    </recommendedName>
</protein>
<dbReference type="PANTHER" id="PTHR28633">
    <property type="entry name" value="HERMANSKY-PUDLAK SYNDROME 3 PROTEIN"/>
    <property type="match status" value="1"/>
</dbReference>
<feature type="domain" description="BLOC-2 complex member HPS3 N-terminal" evidence="1">
    <location>
        <begin position="4"/>
        <end position="238"/>
    </location>
</feature>
<keyword evidence="3" id="KW-1185">Reference proteome</keyword>
<dbReference type="Proteomes" id="UP001233999">
    <property type="component" value="Unassembled WGS sequence"/>
</dbReference>
<accession>A0AAD8E387</accession>
<organism evidence="2 3">
    <name type="scientific">Diploptera punctata</name>
    <name type="common">Pacific beetle cockroach</name>
    <dbReference type="NCBI Taxonomy" id="6984"/>
    <lineage>
        <taxon>Eukaryota</taxon>
        <taxon>Metazoa</taxon>
        <taxon>Ecdysozoa</taxon>
        <taxon>Arthropoda</taxon>
        <taxon>Hexapoda</taxon>
        <taxon>Insecta</taxon>
        <taxon>Pterygota</taxon>
        <taxon>Neoptera</taxon>
        <taxon>Polyneoptera</taxon>
        <taxon>Dictyoptera</taxon>
        <taxon>Blattodea</taxon>
        <taxon>Blaberoidea</taxon>
        <taxon>Blaberidae</taxon>
        <taxon>Diplopterinae</taxon>
        <taxon>Diploptera</taxon>
    </lineage>
</organism>
<dbReference type="PANTHER" id="PTHR28633:SF1">
    <property type="entry name" value="BLOC-2 COMPLEX MEMBER HPS3"/>
    <property type="match status" value="1"/>
</dbReference>
<evidence type="ECO:0000259" key="1">
    <source>
        <dbReference type="Pfam" id="PF14761"/>
    </source>
</evidence>